<dbReference type="InterPro" id="IPR013762">
    <property type="entry name" value="Integrase-like_cat_sf"/>
</dbReference>
<feature type="domain" description="Tyr recombinase" evidence="5">
    <location>
        <begin position="149"/>
        <end position="335"/>
    </location>
</feature>
<dbReference type="InterPro" id="IPR002104">
    <property type="entry name" value="Integrase_catalytic"/>
</dbReference>
<evidence type="ECO:0000259" key="5">
    <source>
        <dbReference type="PROSITE" id="PS51898"/>
    </source>
</evidence>
<dbReference type="GO" id="GO:0015074">
    <property type="term" value="P:DNA integration"/>
    <property type="evidence" value="ECO:0007669"/>
    <property type="project" value="InterPro"/>
</dbReference>
<evidence type="ECO:0008006" key="9">
    <source>
        <dbReference type="Google" id="ProtNLM"/>
    </source>
</evidence>
<dbReference type="InterPro" id="IPR044068">
    <property type="entry name" value="CB"/>
</dbReference>
<organism evidence="7 8">
    <name type="scientific">Paenibacillus odorifer</name>
    <dbReference type="NCBI Taxonomy" id="189426"/>
    <lineage>
        <taxon>Bacteria</taxon>
        <taxon>Bacillati</taxon>
        <taxon>Bacillota</taxon>
        <taxon>Bacilli</taxon>
        <taxon>Bacillales</taxon>
        <taxon>Paenibacillaceae</taxon>
        <taxon>Paenibacillus</taxon>
    </lineage>
</organism>
<comment type="caution">
    <text evidence="7">The sequence shown here is derived from an EMBL/GenBank/DDBJ whole genome shotgun (WGS) entry which is preliminary data.</text>
</comment>
<dbReference type="InterPro" id="IPR011010">
    <property type="entry name" value="DNA_brk_join_enz"/>
</dbReference>
<dbReference type="CDD" id="cd00397">
    <property type="entry name" value="DNA_BRE_C"/>
    <property type="match status" value="1"/>
</dbReference>
<keyword evidence="3" id="KW-0233">DNA recombination</keyword>
<evidence type="ECO:0000256" key="1">
    <source>
        <dbReference type="ARBA" id="ARBA00008857"/>
    </source>
</evidence>
<dbReference type="GO" id="GO:0003677">
    <property type="term" value="F:DNA binding"/>
    <property type="evidence" value="ECO:0007669"/>
    <property type="project" value="UniProtKB-UniRule"/>
</dbReference>
<comment type="similarity">
    <text evidence="1">Belongs to the 'phage' integrase family.</text>
</comment>
<dbReference type="PANTHER" id="PTHR30349:SF64">
    <property type="entry name" value="PROPHAGE INTEGRASE INTD-RELATED"/>
    <property type="match status" value="1"/>
</dbReference>
<evidence type="ECO:0000256" key="2">
    <source>
        <dbReference type="ARBA" id="ARBA00023125"/>
    </source>
</evidence>
<protein>
    <recommendedName>
        <fullName evidence="9">Integrase</fullName>
    </recommendedName>
</protein>
<proteinExistence type="inferred from homology"/>
<dbReference type="InterPro" id="IPR010998">
    <property type="entry name" value="Integrase_recombinase_N"/>
</dbReference>
<dbReference type="PROSITE" id="PS51900">
    <property type="entry name" value="CB"/>
    <property type="match status" value="1"/>
</dbReference>
<sequence length="354" mass="42124">MDFEYQVNITPEEICELYKIDVHDFLVLVEGKKTIRDEKTILYVIEEYILTLKMNRIKSELTIKYYITVLRKFARFLLLKKSEYKMVDLTEELFFEFTDTCKPRKEEKLTARTFKTYQAIIKNVMDFAHTRRYVSEDLRFKIEKFRGELLPRYLPDELIPQILNQAKQTNWPFLNFALIYFLLGTGCRVSEVANLRICDFQIHEDLIFIRKGKGNRQRYIPMYPQVKKVILDFLARTGVYHWDIRDESYLFSKRCYENREPIMIRNIQRMVTGIYEKIGIKGAYTVHSLRHTFAYNSLSAGMAIYDLQEILGHNSIETTTIYTKRRPIDLKNAVNKYPFPLEKLVAQIMGIGEN</sequence>
<dbReference type="SUPFAM" id="SSF56349">
    <property type="entry name" value="DNA breaking-rejoining enzymes"/>
    <property type="match status" value="1"/>
</dbReference>
<evidence type="ECO:0000313" key="7">
    <source>
        <dbReference type="EMBL" id="OME64243.1"/>
    </source>
</evidence>
<dbReference type="InterPro" id="IPR050090">
    <property type="entry name" value="Tyrosine_recombinase_XerCD"/>
</dbReference>
<reference evidence="7 8" key="1">
    <citation type="submission" date="2016-11" db="EMBL/GenBank/DDBJ databases">
        <title>Paenibacillus species isolates.</title>
        <authorList>
            <person name="Beno S.M."/>
        </authorList>
    </citation>
    <scope>NUCLEOTIDE SEQUENCE [LARGE SCALE GENOMIC DNA]</scope>
    <source>
        <strain evidence="7 8">FSL H7-0443</strain>
    </source>
</reference>
<dbReference type="Pfam" id="PF13102">
    <property type="entry name" value="Phage_int_SAM_5"/>
    <property type="match status" value="1"/>
</dbReference>
<keyword evidence="2 4" id="KW-0238">DNA-binding</keyword>
<dbReference type="PROSITE" id="PS51898">
    <property type="entry name" value="TYR_RECOMBINASE"/>
    <property type="match status" value="1"/>
</dbReference>
<name>A0A1R0Z7T8_9BACL</name>
<dbReference type="AlphaFoldDB" id="A0A1R0Z7T8"/>
<dbReference type="EMBL" id="MPTW01000035">
    <property type="protein sequence ID" value="OME64243.1"/>
    <property type="molecule type" value="Genomic_DNA"/>
</dbReference>
<dbReference type="RefSeq" id="WP_076287016.1">
    <property type="nucleotide sequence ID" value="NZ_MPTW01000035.1"/>
</dbReference>
<dbReference type="OrthoDB" id="9766545at2"/>
<gene>
    <name evidence="7" type="ORF">BSK65_29360</name>
</gene>
<evidence type="ECO:0000256" key="4">
    <source>
        <dbReference type="PROSITE-ProRule" id="PRU01248"/>
    </source>
</evidence>
<dbReference type="PANTHER" id="PTHR30349">
    <property type="entry name" value="PHAGE INTEGRASE-RELATED"/>
    <property type="match status" value="1"/>
</dbReference>
<evidence type="ECO:0000256" key="3">
    <source>
        <dbReference type="ARBA" id="ARBA00023172"/>
    </source>
</evidence>
<accession>A0A1R0Z7T8</accession>
<dbReference type="Pfam" id="PF00589">
    <property type="entry name" value="Phage_integrase"/>
    <property type="match status" value="1"/>
</dbReference>
<dbReference type="Proteomes" id="UP000187425">
    <property type="component" value="Unassembled WGS sequence"/>
</dbReference>
<dbReference type="Gene3D" id="1.10.150.130">
    <property type="match status" value="1"/>
</dbReference>
<dbReference type="GO" id="GO:0006310">
    <property type="term" value="P:DNA recombination"/>
    <property type="evidence" value="ECO:0007669"/>
    <property type="project" value="UniProtKB-KW"/>
</dbReference>
<evidence type="ECO:0000259" key="6">
    <source>
        <dbReference type="PROSITE" id="PS51900"/>
    </source>
</evidence>
<feature type="domain" description="Core-binding (CB)" evidence="6">
    <location>
        <begin position="39"/>
        <end position="129"/>
    </location>
</feature>
<dbReference type="Gene3D" id="1.10.443.10">
    <property type="entry name" value="Intergrase catalytic core"/>
    <property type="match status" value="1"/>
</dbReference>
<dbReference type="InterPro" id="IPR025269">
    <property type="entry name" value="SAM-like_dom"/>
</dbReference>
<evidence type="ECO:0000313" key="8">
    <source>
        <dbReference type="Proteomes" id="UP000187425"/>
    </source>
</evidence>